<dbReference type="RefSeq" id="WP_253648267.1">
    <property type="nucleotide sequence ID" value="NZ_BAAAMO010000001.1"/>
</dbReference>
<sequence length="249" mass="26362">MDNERMYLVQKATQVTVDDAELRRLYAYPEPDHPDPRCHVRVNMVTSLDGAASQDGASAGLGGDGDKTVFDVLRALCDVVLVGSGTVTGEDYGAIDADPDDPTAPTLAIVSGSLSLREDSPAVTAPQTTVLTCSSAPDDRRRRLTEAGATLVDCGTDSVDLTRALAHLASRGRWRVLSEGGPGLLGRLAAADLVDELCLTIGPTMLAGGAGRIAHSDDEIDPRTMTRDHVLADDDGFLFTRWSRSGGER</sequence>
<organism evidence="5 6">
    <name type="scientific">Williamsia deligens</name>
    <dbReference type="NCBI Taxonomy" id="321325"/>
    <lineage>
        <taxon>Bacteria</taxon>
        <taxon>Bacillati</taxon>
        <taxon>Actinomycetota</taxon>
        <taxon>Actinomycetes</taxon>
        <taxon>Mycobacteriales</taxon>
        <taxon>Nocardiaceae</taxon>
        <taxon>Williamsia</taxon>
    </lineage>
</organism>
<evidence type="ECO:0000256" key="1">
    <source>
        <dbReference type="ARBA" id="ARBA00005104"/>
    </source>
</evidence>
<dbReference type="EMBL" id="JBHTIL010000006">
    <property type="protein sequence ID" value="MFD0927801.1"/>
    <property type="molecule type" value="Genomic_DNA"/>
</dbReference>
<evidence type="ECO:0000313" key="5">
    <source>
        <dbReference type="EMBL" id="MFD0927801.1"/>
    </source>
</evidence>
<dbReference type="InterPro" id="IPR024072">
    <property type="entry name" value="DHFR-like_dom_sf"/>
</dbReference>
<comment type="caution">
    <text evidence="5">The sequence shown here is derived from an EMBL/GenBank/DDBJ whole genome shotgun (WGS) entry which is preliminary data.</text>
</comment>
<dbReference type="Pfam" id="PF01872">
    <property type="entry name" value="RibD_C"/>
    <property type="match status" value="1"/>
</dbReference>
<keyword evidence="2" id="KW-0521">NADP</keyword>
<dbReference type="Gene3D" id="3.40.430.10">
    <property type="entry name" value="Dihydrofolate Reductase, subunit A"/>
    <property type="match status" value="1"/>
</dbReference>
<dbReference type="SUPFAM" id="SSF53597">
    <property type="entry name" value="Dihydrofolate reductase-like"/>
    <property type="match status" value="1"/>
</dbReference>
<dbReference type="InterPro" id="IPR050765">
    <property type="entry name" value="Riboflavin_Biosynth_HTPR"/>
</dbReference>
<accession>A0ABW3GB35</accession>
<comment type="pathway">
    <text evidence="1">Cofactor biosynthesis; riboflavin biosynthesis.</text>
</comment>
<name>A0ABW3GB35_9NOCA</name>
<keyword evidence="3" id="KW-0560">Oxidoreductase</keyword>
<reference evidence="6" key="1">
    <citation type="journal article" date="2019" name="Int. J. Syst. Evol. Microbiol.">
        <title>The Global Catalogue of Microorganisms (GCM) 10K type strain sequencing project: providing services to taxonomists for standard genome sequencing and annotation.</title>
        <authorList>
            <consortium name="The Broad Institute Genomics Platform"/>
            <consortium name="The Broad Institute Genome Sequencing Center for Infectious Disease"/>
            <person name="Wu L."/>
            <person name="Ma J."/>
        </authorList>
    </citation>
    <scope>NUCLEOTIDE SEQUENCE [LARGE SCALE GENOMIC DNA]</scope>
    <source>
        <strain evidence="6">CCUG 50873</strain>
    </source>
</reference>
<dbReference type="PANTHER" id="PTHR38011:SF7">
    <property type="entry name" value="2,5-DIAMINO-6-RIBOSYLAMINO-4(3H)-PYRIMIDINONE 5'-PHOSPHATE REDUCTASE"/>
    <property type="match status" value="1"/>
</dbReference>
<evidence type="ECO:0000256" key="3">
    <source>
        <dbReference type="ARBA" id="ARBA00023002"/>
    </source>
</evidence>
<dbReference type="PANTHER" id="PTHR38011">
    <property type="entry name" value="DIHYDROFOLATE REDUCTASE FAMILY PROTEIN (AFU_ORTHOLOGUE AFUA_8G06820)"/>
    <property type="match status" value="1"/>
</dbReference>
<dbReference type="Proteomes" id="UP001597068">
    <property type="component" value="Unassembled WGS sequence"/>
</dbReference>
<feature type="domain" description="Bacterial bifunctional deaminase-reductase C-terminal" evidence="4">
    <location>
        <begin position="39"/>
        <end position="237"/>
    </location>
</feature>
<proteinExistence type="predicted"/>
<evidence type="ECO:0000313" key="6">
    <source>
        <dbReference type="Proteomes" id="UP001597068"/>
    </source>
</evidence>
<keyword evidence="6" id="KW-1185">Reference proteome</keyword>
<protein>
    <submittedName>
        <fullName evidence="5">Pyrimidine reductase family protein</fullName>
    </submittedName>
</protein>
<dbReference type="InterPro" id="IPR002734">
    <property type="entry name" value="RibDG_C"/>
</dbReference>
<evidence type="ECO:0000256" key="2">
    <source>
        <dbReference type="ARBA" id="ARBA00022857"/>
    </source>
</evidence>
<evidence type="ECO:0000259" key="4">
    <source>
        <dbReference type="Pfam" id="PF01872"/>
    </source>
</evidence>
<gene>
    <name evidence="5" type="ORF">ACFQ04_18845</name>
</gene>